<accession>A0A4U8TFD8</accession>
<dbReference type="AlphaFoldDB" id="A0A4U8TFD8"/>
<dbReference type="STRING" id="216.LS73_00980"/>
<reference evidence="1 2" key="1">
    <citation type="journal article" date="2014" name="Genome Announc.">
        <title>Draft genome sequences of eight enterohepatic helicobacter species isolated from both laboratory and wild rodents.</title>
        <authorList>
            <person name="Sheh A."/>
            <person name="Shen Z."/>
            <person name="Fox J.G."/>
        </authorList>
    </citation>
    <scope>NUCLEOTIDE SEQUENCE [LARGE SCALE GENOMIC DNA]</scope>
    <source>
        <strain evidence="1 2">ST1</strain>
    </source>
</reference>
<evidence type="ECO:0000313" key="1">
    <source>
        <dbReference type="EMBL" id="TLD98108.1"/>
    </source>
</evidence>
<evidence type="ECO:0008006" key="3">
    <source>
        <dbReference type="Google" id="ProtNLM"/>
    </source>
</evidence>
<organism evidence="1 2">
    <name type="scientific">Helicobacter muridarum</name>
    <dbReference type="NCBI Taxonomy" id="216"/>
    <lineage>
        <taxon>Bacteria</taxon>
        <taxon>Pseudomonadati</taxon>
        <taxon>Campylobacterota</taxon>
        <taxon>Epsilonproteobacteria</taxon>
        <taxon>Campylobacterales</taxon>
        <taxon>Helicobacteraceae</taxon>
        <taxon>Helicobacter</taxon>
    </lineage>
</organism>
<name>A0A4U8TFD8_9HELI</name>
<dbReference type="OrthoDB" id="5324092at2"/>
<dbReference type="EMBL" id="JRPD02000042">
    <property type="protein sequence ID" value="TLD98108.1"/>
    <property type="molecule type" value="Genomic_DNA"/>
</dbReference>
<comment type="caution">
    <text evidence="1">The sequence shown here is derived from an EMBL/GenBank/DDBJ whole genome shotgun (WGS) entry which is preliminary data.</text>
</comment>
<dbReference type="Proteomes" id="UP000029922">
    <property type="component" value="Unassembled WGS sequence"/>
</dbReference>
<sequence>MMNPKKELLKKEVRTYYETHFDSTKEVSKRFGINERTLYHWISSEKWQAGKLVKNIESKKIVEQMLKDSLGSQTTMAKGVIKEAMKYNMQGLYSVYQERILDNAADEILLKAMSEDFINKQMVKTALIAQGEFNRYASISIHSEDPNAQVIKLARDVISIFSDMKKSIYSKDDDSYKLKINNFISGVASKEEIGALSDDEIRQILSNTKS</sequence>
<protein>
    <recommendedName>
        <fullName evidence="3">Terminase</fullName>
    </recommendedName>
</protein>
<gene>
    <name evidence="1" type="ORF">LS73_009415</name>
</gene>
<proteinExistence type="predicted"/>
<evidence type="ECO:0000313" key="2">
    <source>
        <dbReference type="Proteomes" id="UP000029922"/>
    </source>
</evidence>